<evidence type="ECO:0000256" key="1">
    <source>
        <dbReference type="SAM" id="MobiDB-lite"/>
    </source>
</evidence>
<organism evidence="2 3">
    <name type="scientific">Phakopsora pachyrhizi</name>
    <name type="common">Asian soybean rust disease fungus</name>
    <dbReference type="NCBI Taxonomy" id="170000"/>
    <lineage>
        <taxon>Eukaryota</taxon>
        <taxon>Fungi</taxon>
        <taxon>Dikarya</taxon>
        <taxon>Basidiomycota</taxon>
        <taxon>Pucciniomycotina</taxon>
        <taxon>Pucciniomycetes</taxon>
        <taxon>Pucciniales</taxon>
        <taxon>Phakopsoraceae</taxon>
        <taxon>Phakopsora</taxon>
    </lineage>
</organism>
<reference evidence="2" key="1">
    <citation type="submission" date="2022-06" db="EMBL/GenBank/DDBJ databases">
        <authorList>
            <consortium name="SYNGENTA / RWTH Aachen University"/>
        </authorList>
    </citation>
    <scope>NUCLEOTIDE SEQUENCE</scope>
</reference>
<sequence length="119" mass="13232">MNPIRKKVSILIDLNYPHPDRETTREVSLGGAYPLKSPVSEITGSNPQPVSTSLNYPLPNRETIREVRNGGAYPLKSPVNESKGFNPQPVSTSLNDPRHMTQAIDPFAHETVLYSHQLN</sequence>
<comment type="caution">
    <text evidence="2">The sequence shown here is derived from an EMBL/GenBank/DDBJ whole genome shotgun (WGS) entry which is preliminary data.</text>
</comment>
<dbReference type="EMBL" id="CALTRL010000319">
    <property type="protein sequence ID" value="CAH7667489.1"/>
    <property type="molecule type" value="Genomic_DNA"/>
</dbReference>
<accession>A0AAV0AIH6</accession>
<proteinExistence type="predicted"/>
<protein>
    <submittedName>
        <fullName evidence="2">Uncharacterized protein</fullName>
    </submittedName>
</protein>
<feature type="region of interest" description="Disordered" evidence="1">
    <location>
        <begin position="38"/>
        <end position="57"/>
    </location>
</feature>
<dbReference type="Proteomes" id="UP001153365">
    <property type="component" value="Unassembled WGS sequence"/>
</dbReference>
<evidence type="ECO:0000313" key="2">
    <source>
        <dbReference type="EMBL" id="CAH7667489.1"/>
    </source>
</evidence>
<gene>
    <name evidence="2" type="ORF">PPACK8108_LOCUS1890</name>
</gene>
<evidence type="ECO:0000313" key="3">
    <source>
        <dbReference type="Proteomes" id="UP001153365"/>
    </source>
</evidence>
<feature type="region of interest" description="Disordered" evidence="1">
    <location>
        <begin position="71"/>
        <end position="98"/>
    </location>
</feature>
<keyword evidence="3" id="KW-1185">Reference proteome</keyword>
<feature type="compositionally biased region" description="Polar residues" evidence="1">
    <location>
        <begin position="79"/>
        <end position="95"/>
    </location>
</feature>
<feature type="compositionally biased region" description="Polar residues" evidence="1">
    <location>
        <begin position="40"/>
        <end position="55"/>
    </location>
</feature>
<dbReference type="AlphaFoldDB" id="A0AAV0AIH6"/>
<name>A0AAV0AIH6_PHAPC</name>